<gene>
    <name evidence="2" type="ORF">LV89_02021</name>
</gene>
<dbReference type="Proteomes" id="UP000245489">
    <property type="component" value="Unassembled WGS sequence"/>
</dbReference>
<reference evidence="2 3" key="1">
    <citation type="submission" date="2018-05" db="EMBL/GenBank/DDBJ databases">
        <title>Genomic Encyclopedia of Archaeal and Bacterial Type Strains, Phase II (KMG-II): from individual species to whole genera.</title>
        <authorList>
            <person name="Goeker M."/>
        </authorList>
    </citation>
    <scope>NUCLEOTIDE SEQUENCE [LARGE SCALE GENOMIC DNA]</scope>
    <source>
        <strain evidence="2 3">DSM 22214</strain>
    </source>
</reference>
<name>A0A316EVH8_9BACT</name>
<evidence type="ECO:0000313" key="3">
    <source>
        <dbReference type="Proteomes" id="UP000245489"/>
    </source>
</evidence>
<comment type="caution">
    <text evidence="2">The sequence shown here is derived from an EMBL/GenBank/DDBJ whole genome shotgun (WGS) entry which is preliminary data.</text>
</comment>
<dbReference type="AlphaFoldDB" id="A0A316EVH8"/>
<protein>
    <submittedName>
        <fullName evidence="2">Uncharacterized protein</fullName>
    </submittedName>
</protein>
<feature type="transmembrane region" description="Helical" evidence="1">
    <location>
        <begin position="6"/>
        <end position="25"/>
    </location>
</feature>
<keyword evidence="3" id="KW-1185">Reference proteome</keyword>
<evidence type="ECO:0000313" key="2">
    <source>
        <dbReference type="EMBL" id="PWK27206.1"/>
    </source>
</evidence>
<evidence type="ECO:0000256" key="1">
    <source>
        <dbReference type="SAM" id="Phobius"/>
    </source>
</evidence>
<keyword evidence="1" id="KW-1133">Transmembrane helix</keyword>
<accession>A0A316EVH8</accession>
<sequence length="51" mass="6148">MKYDFLKVIQWIIFCPILIPIVFVLEQKQVFINIKNYILTDIQTPSTQDEF</sequence>
<organism evidence="2 3">
    <name type="scientific">Arcicella aurantiaca</name>
    <dbReference type="NCBI Taxonomy" id="591202"/>
    <lineage>
        <taxon>Bacteria</taxon>
        <taxon>Pseudomonadati</taxon>
        <taxon>Bacteroidota</taxon>
        <taxon>Cytophagia</taxon>
        <taxon>Cytophagales</taxon>
        <taxon>Flectobacillaceae</taxon>
        <taxon>Arcicella</taxon>
    </lineage>
</organism>
<keyword evidence="1" id="KW-0472">Membrane</keyword>
<keyword evidence="1" id="KW-0812">Transmembrane</keyword>
<dbReference type="EMBL" id="QGGO01000008">
    <property type="protein sequence ID" value="PWK27206.1"/>
    <property type="molecule type" value="Genomic_DNA"/>
</dbReference>
<proteinExistence type="predicted"/>